<keyword evidence="2" id="KW-1185">Reference proteome</keyword>
<dbReference type="AlphaFoldDB" id="A0A5D8QGU7"/>
<dbReference type="Proteomes" id="UP000322976">
    <property type="component" value="Unassembled WGS sequence"/>
</dbReference>
<evidence type="ECO:0000313" key="1">
    <source>
        <dbReference type="EMBL" id="TZE83557.1"/>
    </source>
</evidence>
<proteinExistence type="predicted"/>
<comment type="caution">
    <text evidence="1">The sequence shown here is derived from an EMBL/GenBank/DDBJ whole genome shotgun (WGS) entry which is preliminary data.</text>
</comment>
<sequence length="95" mass="11147">MKIETYYMCPVCTKEYWTQSEAIECRNSHPVVKKQIYYCEACGQGWNPDAIWGPKGAADRARKCEQEHRDKGEFEEVSIRTFFLSGGRHGRYYEP</sequence>
<gene>
    <name evidence="1" type="ORF">FWJ32_01380</name>
</gene>
<accession>A0A5D8QGU7</accession>
<evidence type="ECO:0008006" key="3">
    <source>
        <dbReference type="Google" id="ProtNLM"/>
    </source>
</evidence>
<organism evidence="1 2">
    <name type="scientific">Calorimonas adulescens</name>
    <dbReference type="NCBI Taxonomy" id="2606906"/>
    <lineage>
        <taxon>Bacteria</taxon>
        <taxon>Bacillati</taxon>
        <taxon>Bacillota</taxon>
        <taxon>Clostridia</taxon>
        <taxon>Thermoanaerobacterales</taxon>
        <taxon>Thermoanaerobacteraceae</taxon>
        <taxon>Calorimonas</taxon>
    </lineage>
</organism>
<name>A0A5D8QGU7_9THEO</name>
<evidence type="ECO:0000313" key="2">
    <source>
        <dbReference type="Proteomes" id="UP000322976"/>
    </source>
</evidence>
<protein>
    <recommendedName>
        <fullName evidence="3">C2H2-type domain-containing protein</fullName>
    </recommendedName>
</protein>
<reference evidence="1 2" key="1">
    <citation type="submission" date="2019-08" db="EMBL/GenBank/DDBJ databases">
        <title>Calorimonas adulescens gen. nov., sp. nov., an anaerobic thermophilic bacterium from Sakhalin hot spring.</title>
        <authorList>
            <person name="Khomyakova M.A."/>
            <person name="Merkel A.Y."/>
            <person name="Novikov A."/>
            <person name="Bonch-Osmolovskaya E.A."/>
            <person name="Slobodkin A.I."/>
        </authorList>
    </citation>
    <scope>NUCLEOTIDE SEQUENCE [LARGE SCALE GENOMIC DNA]</scope>
    <source>
        <strain evidence="1 2">A05MB</strain>
    </source>
</reference>
<dbReference type="EMBL" id="VTPS01000001">
    <property type="protein sequence ID" value="TZE83557.1"/>
    <property type="molecule type" value="Genomic_DNA"/>
</dbReference>